<accession>A0ACB6R6D7</accession>
<reference evidence="1" key="1">
    <citation type="journal article" date="2020" name="Stud. Mycol.">
        <title>101 Dothideomycetes genomes: a test case for predicting lifestyles and emergence of pathogens.</title>
        <authorList>
            <person name="Haridas S."/>
            <person name="Albert R."/>
            <person name="Binder M."/>
            <person name="Bloem J."/>
            <person name="Labutti K."/>
            <person name="Salamov A."/>
            <person name="Andreopoulos B."/>
            <person name="Baker S."/>
            <person name="Barry K."/>
            <person name="Bills G."/>
            <person name="Bluhm B."/>
            <person name="Cannon C."/>
            <person name="Castanera R."/>
            <person name="Culley D."/>
            <person name="Daum C."/>
            <person name="Ezra D."/>
            <person name="Gonzalez J."/>
            <person name="Henrissat B."/>
            <person name="Kuo A."/>
            <person name="Liang C."/>
            <person name="Lipzen A."/>
            <person name="Lutzoni F."/>
            <person name="Magnuson J."/>
            <person name="Mondo S."/>
            <person name="Nolan M."/>
            <person name="Ohm R."/>
            <person name="Pangilinan J."/>
            <person name="Park H.-J."/>
            <person name="Ramirez L."/>
            <person name="Alfaro M."/>
            <person name="Sun H."/>
            <person name="Tritt A."/>
            <person name="Yoshinaga Y."/>
            <person name="Zwiers L.-H."/>
            <person name="Turgeon B."/>
            <person name="Goodwin S."/>
            <person name="Spatafora J."/>
            <person name="Crous P."/>
            <person name="Grigoriev I."/>
        </authorList>
    </citation>
    <scope>NUCLEOTIDE SEQUENCE</scope>
    <source>
        <strain evidence="1">ATCC 200398</strain>
    </source>
</reference>
<dbReference type="Proteomes" id="UP000799755">
    <property type="component" value="Unassembled WGS sequence"/>
</dbReference>
<gene>
    <name evidence="1" type="ORF">BDR25DRAFT_352329</name>
</gene>
<protein>
    <submittedName>
        <fullName evidence="1">Uncharacterized protein</fullName>
    </submittedName>
</protein>
<comment type="caution">
    <text evidence="1">The sequence shown here is derived from an EMBL/GenBank/DDBJ whole genome shotgun (WGS) entry which is preliminary data.</text>
</comment>
<evidence type="ECO:0000313" key="2">
    <source>
        <dbReference type="Proteomes" id="UP000799755"/>
    </source>
</evidence>
<evidence type="ECO:0000313" key="1">
    <source>
        <dbReference type="EMBL" id="KAF2473857.1"/>
    </source>
</evidence>
<sequence>MQCNLASLVNNTNRLSKRIELCAKVFFELPEASTRLHVQVGLVRFDSIDETKASAEGILSLRKSGRVELDLRQFMLEDYGRCIHPPLFHLYIVDEKFLRFLRKTLHIAGFLRSQLGSLIVVDMSSPQTLYFIPIDICIDTCLHIDKRVDLYVKMEFDLSSRLRTRSHVNCFFEASNAPYYVRTYRVREPYRTFNDALGTVRSTDCITLLGSLYTQLCYSYPTPQFTLVTPYPAFPLCDLCFLINTPHTTPLAALQASSILAVLTGVRRTLIESYDTYTYLSSSLSYERTQNLTRTGLKIAQSYSTTPHFDLNSSNRFKQHPYFRSDNFDGTSSPWENSSPICPKKGLYPISFDGGTACICLAMTSIVGSLRELKKETPVVAHFLTESPTIPSQTVSSAEWNGGRKVSYNHLQVKDFDACWVETKQGHSLLPPKPGWSFLLRLGERFVRATAYNLIGLKILFFHDSTIYYFKFGVDLAKKDDEEGHLTVFWAECWDELNPCSSICVAPVAAVRLDEHDSSFSSSHKFFAIVKDRRRSFVRGVTSRRSQTCWLVLCSGRLTCTSERSGKAKEGRYLLSGATLITDSKAITANGVFEQPAITTAGCDPVSGEANKATFISPWGPASRCRINQKAFVGRNDTTLGRGPSGIRGGTKVQYRSIKILADILRRRERISCKRQRLSTAVINSRLTEWRSSTIKYKLRLNRALDSYPSYSFSGLGGGKYSLEQVNKLLAPTCKSSSEHPALATNLILLTIHQLSLFFKLASEDEVAYELYYEVLPRILNYNDRKMYQT</sequence>
<name>A0ACB6R6D7_9PLEO</name>
<dbReference type="EMBL" id="MU003499">
    <property type="protein sequence ID" value="KAF2473857.1"/>
    <property type="molecule type" value="Genomic_DNA"/>
</dbReference>
<proteinExistence type="predicted"/>
<keyword evidence="2" id="KW-1185">Reference proteome</keyword>
<organism evidence="1 2">
    <name type="scientific">Lindgomyces ingoldianus</name>
    <dbReference type="NCBI Taxonomy" id="673940"/>
    <lineage>
        <taxon>Eukaryota</taxon>
        <taxon>Fungi</taxon>
        <taxon>Dikarya</taxon>
        <taxon>Ascomycota</taxon>
        <taxon>Pezizomycotina</taxon>
        <taxon>Dothideomycetes</taxon>
        <taxon>Pleosporomycetidae</taxon>
        <taxon>Pleosporales</taxon>
        <taxon>Lindgomycetaceae</taxon>
        <taxon>Lindgomyces</taxon>
    </lineage>
</organism>